<keyword evidence="1" id="KW-0732">Signal</keyword>
<reference evidence="4" key="2">
    <citation type="journal article" date="2021" name="Mol. Plant Pathol.">
        <title>A 20-kb lineage-specific genomic region tames virulence in pathogenic amphidiploid Verticillium longisporum.</title>
        <authorList>
            <person name="Harting R."/>
            <person name="Starke J."/>
            <person name="Kusch H."/>
            <person name="Poggeler S."/>
            <person name="Maurus I."/>
            <person name="Schluter R."/>
            <person name="Landesfeind M."/>
            <person name="Bulla I."/>
            <person name="Nowrousian M."/>
            <person name="de Jonge R."/>
            <person name="Stahlhut G."/>
            <person name="Hoff K.J."/>
            <person name="Asshauer K.P."/>
            <person name="Thurmer A."/>
            <person name="Stanke M."/>
            <person name="Daniel R."/>
            <person name="Morgenstern B."/>
            <person name="Thomma B.P.H.J."/>
            <person name="Kronstad J.W."/>
            <person name="Braus-Stromeyer S.A."/>
            <person name="Braus G.H."/>
        </authorList>
    </citation>
    <scope>NUCLEOTIDE SEQUENCE</scope>
    <source>
        <strain evidence="4">Vl32</strain>
    </source>
</reference>
<dbReference type="Proteomes" id="UP000045706">
    <property type="component" value="Unassembled WGS sequence"/>
</dbReference>
<evidence type="ECO:0008006" key="8">
    <source>
        <dbReference type="Google" id="ProtNLM"/>
    </source>
</evidence>
<reference evidence="6 7" key="1">
    <citation type="submission" date="2015-05" db="EMBL/GenBank/DDBJ databases">
        <authorList>
            <person name="Fogelqvist Johan"/>
        </authorList>
    </citation>
    <scope>NUCLEOTIDE SEQUENCE [LARGE SCALE GENOMIC DNA]</scope>
    <source>
        <strain evidence="3">VL1</strain>
        <strain evidence="2">VL2</strain>
    </source>
</reference>
<evidence type="ECO:0000313" key="2">
    <source>
        <dbReference type="EMBL" id="CRK15952.1"/>
    </source>
</evidence>
<feature type="signal peptide" evidence="1">
    <location>
        <begin position="1"/>
        <end position="19"/>
    </location>
</feature>
<dbReference type="EMBL" id="JAEMWZ010000746">
    <property type="protein sequence ID" value="KAG7106716.1"/>
    <property type="molecule type" value="Genomic_DNA"/>
</dbReference>
<protein>
    <recommendedName>
        <fullName evidence="8">Hydrophobin</fullName>
    </recommendedName>
</protein>
<evidence type="ECO:0000313" key="3">
    <source>
        <dbReference type="EMBL" id="CRK22176.1"/>
    </source>
</evidence>
<evidence type="ECO:0000256" key="1">
    <source>
        <dbReference type="SAM" id="SignalP"/>
    </source>
</evidence>
<gene>
    <name evidence="3" type="ORF">BN1708_013336</name>
    <name evidence="2" type="ORF">BN1723_010861</name>
    <name evidence="5" type="ORF">HYQ45_013665</name>
    <name evidence="4" type="ORF">HYQ45_018387</name>
</gene>
<feature type="chain" id="PRO_5007404939" description="Hydrophobin" evidence="1">
    <location>
        <begin position="20"/>
        <end position="129"/>
    </location>
</feature>
<dbReference type="EMBL" id="CVQH01013669">
    <property type="protein sequence ID" value="CRK22176.1"/>
    <property type="molecule type" value="Genomic_DNA"/>
</dbReference>
<evidence type="ECO:0000313" key="7">
    <source>
        <dbReference type="Proteomes" id="UP000045706"/>
    </source>
</evidence>
<name>A0A0G4L1S9_VERLO</name>
<sequence>MQITSVLAVLGFALGVTSAAVEARQLTECTPIHTSKHTWGQHPICCDYFGPSASMENCCDRSPSTPTGGDYCGTHFADKDCPRAMPFIRTWAPEAHLCCNGLPELRCCDRLGTDKTGKPLCSSIGPLSL</sequence>
<dbReference type="Proteomes" id="UP000044602">
    <property type="component" value="Unassembled WGS sequence"/>
</dbReference>
<evidence type="ECO:0000313" key="6">
    <source>
        <dbReference type="Proteomes" id="UP000044602"/>
    </source>
</evidence>
<dbReference type="Proteomes" id="UP000689129">
    <property type="component" value="Unassembled WGS sequence"/>
</dbReference>
<dbReference type="OrthoDB" id="4806610at2759"/>
<evidence type="ECO:0000313" key="5">
    <source>
        <dbReference type="EMBL" id="KAG7124385.1"/>
    </source>
</evidence>
<organism evidence="2 7">
    <name type="scientific">Verticillium longisporum</name>
    <name type="common">Verticillium dahliae var. longisporum</name>
    <dbReference type="NCBI Taxonomy" id="100787"/>
    <lineage>
        <taxon>Eukaryota</taxon>
        <taxon>Fungi</taxon>
        <taxon>Dikarya</taxon>
        <taxon>Ascomycota</taxon>
        <taxon>Pezizomycotina</taxon>
        <taxon>Sordariomycetes</taxon>
        <taxon>Hypocreomycetidae</taxon>
        <taxon>Glomerellales</taxon>
        <taxon>Plectosphaerellaceae</taxon>
        <taxon>Verticillium</taxon>
    </lineage>
</organism>
<dbReference type="AlphaFoldDB" id="A0A0G4L1S9"/>
<accession>A0A0G4L1S9</accession>
<dbReference type="EMBL" id="JAEMWZ010000331">
    <property type="protein sequence ID" value="KAG7124385.1"/>
    <property type="molecule type" value="Genomic_DNA"/>
</dbReference>
<dbReference type="EMBL" id="CVQI01006557">
    <property type="protein sequence ID" value="CRK15952.1"/>
    <property type="molecule type" value="Genomic_DNA"/>
</dbReference>
<keyword evidence="6" id="KW-1185">Reference proteome</keyword>
<proteinExistence type="predicted"/>
<evidence type="ECO:0000313" key="4">
    <source>
        <dbReference type="EMBL" id="KAG7106716.1"/>
    </source>
</evidence>